<evidence type="ECO:0000313" key="1">
    <source>
        <dbReference type="EMBL" id="NIJ55467.1"/>
    </source>
</evidence>
<reference evidence="1 2" key="1">
    <citation type="submission" date="2020-03" db="EMBL/GenBank/DDBJ databases">
        <title>Genomic Encyclopedia of Type Strains, Phase IV (KMG-IV): sequencing the most valuable type-strain genomes for metagenomic binning, comparative biology and taxonomic classification.</title>
        <authorList>
            <person name="Goeker M."/>
        </authorList>
    </citation>
    <scope>NUCLEOTIDE SEQUENCE [LARGE SCALE GENOMIC DNA]</scope>
    <source>
        <strain evidence="1 2">DSM 102865</strain>
    </source>
</reference>
<comment type="caution">
    <text evidence="1">The sequence shown here is derived from an EMBL/GenBank/DDBJ whole genome shotgun (WGS) entry which is preliminary data.</text>
</comment>
<sequence length="667" mass="75370">MRLNIYLTFLLLCSTVGLAWSQEKFPRKELYSVWMIAEEKLDAGQFKEAAALYKSYPKDSSFMLRTRQLNVIGEIVKEAERLYKKEQYAEALDKYKEYRKLRDIGTLRYFEDKIEDCLNQINKGNLNELTAQQRVITGFEFAHRGREKLSKLDTTGAKSDFNNAKELGGNRNSILREQYLEGLRVADELGKWGNKNWGSAIKNLPPNEELKALETYRSIRNIDIPEVETRIRELQSSVDGKATISDIAKLCDIDLLIRHVETNKSSIKTSDFLLGRLKEFKSTRQKIDILKKNKTNTETVRSAYSSLIAWTDDLPNDIRASMKGCIQNEYAGYVANLPTPAPVQSGSPNCEGLESFTKGITLVRRELANCDIVRSKQLWKETVSFLKGCSNASAMLRAHASLSDSIRTFAKSDSLLIIYRGEIEEFAKTDECAKILDTYQDMKSLKTCNPEALEAEINGGLEQTRKCQKESWFRPQIVGSIAGVMPNYMIGETKKEMATGWMASGGIALSYIDHKNIAEFLAGVEYFKTNYYSTAPSSESVQEDFKITGLNAFLGIKLHLPNTNPSKLRPYLRFGPELQIPLSYQYENYETFAESGDLDQLQKSVLLLSGGLGIEIQKERFGAFLEAFGASGLGNIYNSKVSHLTTTKEKVEGGLNKFGIKIGFRFW</sequence>
<dbReference type="RefSeq" id="WP_167275312.1">
    <property type="nucleotide sequence ID" value="NZ_JAASQJ010000005.1"/>
</dbReference>
<evidence type="ECO:0000313" key="2">
    <source>
        <dbReference type="Proteomes" id="UP001179181"/>
    </source>
</evidence>
<protein>
    <recommendedName>
        <fullName evidence="3">Outer membrane protein beta-barrel domain-containing protein</fullName>
    </recommendedName>
</protein>
<proteinExistence type="predicted"/>
<evidence type="ECO:0008006" key="3">
    <source>
        <dbReference type="Google" id="ProtNLM"/>
    </source>
</evidence>
<name>A0ABX0URM1_9BACT</name>
<dbReference type="EMBL" id="JAASQJ010000005">
    <property type="protein sequence ID" value="NIJ55467.1"/>
    <property type="molecule type" value="Genomic_DNA"/>
</dbReference>
<keyword evidence="2" id="KW-1185">Reference proteome</keyword>
<organism evidence="1 2">
    <name type="scientific">Dyadobacter arcticus</name>
    <dbReference type="NCBI Taxonomy" id="1078754"/>
    <lineage>
        <taxon>Bacteria</taxon>
        <taxon>Pseudomonadati</taxon>
        <taxon>Bacteroidota</taxon>
        <taxon>Cytophagia</taxon>
        <taxon>Cytophagales</taxon>
        <taxon>Spirosomataceae</taxon>
        <taxon>Dyadobacter</taxon>
    </lineage>
</organism>
<dbReference type="Proteomes" id="UP001179181">
    <property type="component" value="Unassembled WGS sequence"/>
</dbReference>
<accession>A0ABX0URM1</accession>
<gene>
    <name evidence="1" type="ORF">FHS68_004656</name>
</gene>